<accession>A0ABX0G762</accession>
<dbReference type="PANTHER" id="PTHR43689">
    <property type="entry name" value="HYDROLASE"/>
    <property type="match status" value="1"/>
</dbReference>
<dbReference type="RefSeq" id="WP_166402977.1">
    <property type="nucleotide sequence ID" value="NZ_JAANHS010000006.1"/>
</dbReference>
<protein>
    <submittedName>
        <fullName evidence="2">Alpha/beta hydrolase</fullName>
    </submittedName>
</protein>
<evidence type="ECO:0000313" key="2">
    <source>
        <dbReference type="EMBL" id="NHB76941.1"/>
    </source>
</evidence>
<dbReference type="SUPFAM" id="SSF53474">
    <property type="entry name" value="alpha/beta-Hydrolases"/>
    <property type="match status" value="1"/>
</dbReference>
<dbReference type="GO" id="GO:0016787">
    <property type="term" value="F:hydrolase activity"/>
    <property type="evidence" value="ECO:0007669"/>
    <property type="project" value="UniProtKB-KW"/>
</dbReference>
<dbReference type="EMBL" id="JAANHS010000006">
    <property type="protein sequence ID" value="NHB76941.1"/>
    <property type="molecule type" value="Genomic_DNA"/>
</dbReference>
<dbReference type="InterPro" id="IPR029058">
    <property type="entry name" value="AB_hydrolase_fold"/>
</dbReference>
<feature type="domain" description="AB hydrolase-1" evidence="1">
    <location>
        <begin position="15"/>
        <end position="232"/>
    </location>
</feature>
<dbReference type="InterPro" id="IPR000073">
    <property type="entry name" value="AB_hydrolase_1"/>
</dbReference>
<evidence type="ECO:0000313" key="3">
    <source>
        <dbReference type="Proteomes" id="UP001515660"/>
    </source>
</evidence>
<comment type="caution">
    <text evidence="2">The sequence shown here is derived from an EMBL/GenBank/DDBJ whole genome shotgun (WGS) entry which is preliminary data.</text>
</comment>
<evidence type="ECO:0000259" key="1">
    <source>
        <dbReference type="Pfam" id="PF12697"/>
    </source>
</evidence>
<keyword evidence="2" id="KW-0378">Hydrolase</keyword>
<keyword evidence="3" id="KW-1185">Reference proteome</keyword>
<reference evidence="2 3" key="1">
    <citation type="journal article" date="2022" name="Microorganisms">
        <title>Genome Sequence and Characterization of a Xanthorhodopsin-Containing, Aerobic Anoxygenic Phototrophic Rhodobacter Species, Isolated from Mesophilic Conditions at Yellowstone National Park.</title>
        <authorList>
            <person name="Kyndt J.A."/>
            <person name="Robertson S."/>
            <person name="Shoffstall I.B."/>
            <person name="Ramaley R.F."/>
            <person name="Meyer T.E."/>
        </authorList>
    </citation>
    <scope>NUCLEOTIDE SEQUENCE [LARGE SCALE GENOMIC DNA]</scope>
    <source>
        <strain evidence="2 3">M37P</strain>
    </source>
</reference>
<dbReference type="Proteomes" id="UP001515660">
    <property type="component" value="Unassembled WGS sequence"/>
</dbReference>
<name>A0ABX0G762_9RHOB</name>
<dbReference type="PANTHER" id="PTHR43689:SF8">
    <property type="entry name" value="ALPHA_BETA-HYDROLASES SUPERFAMILY PROTEIN"/>
    <property type="match status" value="1"/>
</dbReference>
<sequence>MSSLVLRDPTPPEPLVLIPGFMADARSFMPQLVRLGADRPVVILSPGIGDTVEKIAARIVPQLPPSFALVAHGLGGNIAIEILRKRPAAVTRVALISTDPLPDTPQVAAEREALLVAAKTGHLQACMARMLPATALHDAPWRDEIMALVADMADSLGLIQFQRHLRVLQRRPDQQKTLRKVHVPTMIIAGESDTLVPRRRAEFLAAMMPQGCLEIVAEAGHLPQLEQPEAVTKLLHTFLSGRLPTLMLK</sequence>
<dbReference type="Pfam" id="PF12697">
    <property type="entry name" value="Abhydrolase_6"/>
    <property type="match status" value="1"/>
</dbReference>
<proteinExistence type="predicted"/>
<organism evidence="2 3">
    <name type="scientific">Rhodobacter calidifons</name>
    <dbReference type="NCBI Taxonomy" id="2715277"/>
    <lineage>
        <taxon>Bacteria</taxon>
        <taxon>Pseudomonadati</taxon>
        <taxon>Pseudomonadota</taxon>
        <taxon>Alphaproteobacteria</taxon>
        <taxon>Rhodobacterales</taxon>
        <taxon>Rhodobacter group</taxon>
        <taxon>Rhodobacter</taxon>
    </lineage>
</organism>
<dbReference type="Gene3D" id="3.40.50.1820">
    <property type="entry name" value="alpha/beta hydrolase"/>
    <property type="match status" value="1"/>
</dbReference>
<gene>
    <name evidence="2" type="ORF">G8O29_09340</name>
</gene>